<dbReference type="AlphaFoldDB" id="A0A956LWL2"/>
<dbReference type="Pfam" id="PF01047">
    <property type="entry name" value="MarR"/>
    <property type="match status" value="1"/>
</dbReference>
<evidence type="ECO:0000313" key="6">
    <source>
        <dbReference type="EMBL" id="MCA9726668.1"/>
    </source>
</evidence>
<dbReference type="EMBL" id="JAGQHR010000054">
    <property type="protein sequence ID" value="MCA9726668.1"/>
    <property type="molecule type" value="Genomic_DNA"/>
</dbReference>
<dbReference type="GO" id="GO:0003700">
    <property type="term" value="F:DNA-binding transcription factor activity"/>
    <property type="evidence" value="ECO:0007669"/>
    <property type="project" value="InterPro"/>
</dbReference>
<evidence type="ECO:0000259" key="5">
    <source>
        <dbReference type="PROSITE" id="PS50995"/>
    </source>
</evidence>
<reference evidence="6" key="1">
    <citation type="submission" date="2020-04" db="EMBL/GenBank/DDBJ databases">
        <authorList>
            <person name="Zhang T."/>
        </authorList>
    </citation>
    <scope>NUCLEOTIDE SEQUENCE</scope>
    <source>
        <strain evidence="6">HKST-UBA01</strain>
    </source>
</reference>
<dbReference type="InterPro" id="IPR039422">
    <property type="entry name" value="MarR/SlyA-like"/>
</dbReference>
<dbReference type="InterPro" id="IPR036390">
    <property type="entry name" value="WH_DNA-bd_sf"/>
</dbReference>
<dbReference type="Gene3D" id="1.10.10.10">
    <property type="entry name" value="Winged helix-like DNA-binding domain superfamily/Winged helix DNA-binding domain"/>
    <property type="match status" value="1"/>
</dbReference>
<dbReference type="PANTHER" id="PTHR33164:SF89">
    <property type="entry name" value="MARR FAMILY REGULATORY PROTEIN"/>
    <property type="match status" value="1"/>
</dbReference>
<keyword evidence="1" id="KW-0805">Transcription regulation</keyword>
<keyword evidence="3" id="KW-0804">Transcription</keyword>
<evidence type="ECO:0000256" key="2">
    <source>
        <dbReference type="ARBA" id="ARBA00023125"/>
    </source>
</evidence>
<dbReference type="PROSITE" id="PS50995">
    <property type="entry name" value="HTH_MARR_2"/>
    <property type="match status" value="1"/>
</dbReference>
<gene>
    <name evidence="6" type="ORF">KC729_03230</name>
</gene>
<dbReference type="PROSITE" id="PS01117">
    <property type="entry name" value="HTH_MARR_1"/>
    <property type="match status" value="1"/>
</dbReference>
<sequence>MNTNQSSRGDGLAADDKLAAGTASSDGESGEPLEIRILRAIRRIIRAVDLESKRLNGKYEITGPQLRCLVELDRRHRETTGGLANALHLSASTVVGIVDRLESKGWIQRERDSQDRRVIWSRLTESGRELLSAVPSPLQEKLSRGLEEITGLERTAIALSLERLVQLLEASDLDAAPFLETGPIAPEQSRPRG</sequence>
<dbReference type="SMART" id="SM00347">
    <property type="entry name" value="HTH_MARR"/>
    <property type="match status" value="1"/>
</dbReference>
<dbReference type="Proteomes" id="UP000697710">
    <property type="component" value="Unassembled WGS sequence"/>
</dbReference>
<proteinExistence type="predicted"/>
<keyword evidence="2" id="KW-0238">DNA-binding</keyword>
<organism evidence="6 7">
    <name type="scientific">Eiseniibacteriota bacterium</name>
    <dbReference type="NCBI Taxonomy" id="2212470"/>
    <lineage>
        <taxon>Bacteria</taxon>
        <taxon>Candidatus Eiseniibacteriota</taxon>
    </lineage>
</organism>
<evidence type="ECO:0000256" key="3">
    <source>
        <dbReference type="ARBA" id="ARBA00023163"/>
    </source>
</evidence>
<protein>
    <submittedName>
        <fullName evidence="6">MarR family transcriptional regulator</fullName>
    </submittedName>
</protein>
<comment type="caution">
    <text evidence="6">The sequence shown here is derived from an EMBL/GenBank/DDBJ whole genome shotgun (WGS) entry which is preliminary data.</text>
</comment>
<accession>A0A956LWL2</accession>
<dbReference type="InterPro" id="IPR023187">
    <property type="entry name" value="Tscrpt_reg_MarR-type_CS"/>
</dbReference>
<feature type="region of interest" description="Disordered" evidence="4">
    <location>
        <begin position="1"/>
        <end position="29"/>
    </location>
</feature>
<evidence type="ECO:0000313" key="7">
    <source>
        <dbReference type="Proteomes" id="UP000697710"/>
    </source>
</evidence>
<evidence type="ECO:0000256" key="1">
    <source>
        <dbReference type="ARBA" id="ARBA00023015"/>
    </source>
</evidence>
<feature type="domain" description="HTH marR-type" evidence="5">
    <location>
        <begin position="34"/>
        <end position="166"/>
    </location>
</feature>
<dbReference type="GO" id="GO:0006950">
    <property type="term" value="P:response to stress"/>
    <property type="evidence" value="ECO:0007669"/>
    <property type="project" value="TreeGrafter"/>
</dbReference>
<evidence type="ECO:0000256" key="4">
    <source>
        <dbReference type="SAM" id="MobiDB-lite"/>
    </source>
</evidence>
<name>A0A956LWL2_UNCEI</name>
<dbReference type="PANTHER" id="PTHR33164">
    <property type="entry name" value="TRANSCRIPTIONAL REGULATOR, MARR FAMILY"/>
    <property type="match status" value="1"/>
</dbReference>
<dbReference type="GO" id="GO:0003677">
    <property type="term" value="F:DNA binding"/>
    <property type="evidence" value="ECO:0007669"/>
    <property type="project" value="UniProtKB-KW"/>
</dbReference>
<dbReference type="InterPro" id="IPR036388">
    <property type="entry name" value="WH-like_DNA-bd_sf"/>
</dbReference>
<dbReference type="InterPro" id="IPR000835">
    <property type="entry name" value="HTH_MarR-typ"/>
</dbReference>
<reference evidence="6" key="2">
    <citation type="journal article" date="2021" name="Microbiome">
        <title>Successional dynamics and alternative stable states in a saline activated sludge microbial community over 9 years.</title>
        <authorList>
            <person name="Wang Y."/>
            <person name="Ye J."/>
            <person name="Ju F."/>
            <person name="Liu L."/>
            <person name="Boyd J.A."/>
            <person name="Deng Y."/>
            <person name="Parks D.H."/>
            <person name="Jiang X."/>
            <person name="Yin X."/>
            <person name="Woodcroft B.J."/>
            <person name="Tyson G.W."/>
            <person name="Hugenholtz P."/>
            <person name="Polz M.F."/>
            <person name="Zhang T."/>
        </authorList>
    </citation>
    <scope>NUCLEOTIDE SEQUENCE</scope>
    <source>
        <strain evidence="6">HKST-UBA01</strain>
    </source>
</reference>
<dbReference type="PRINTS" id="PR00598">
    <property type="entry name" value="HTHMARR"/>
</dbReference>
<dbReference type="SUPFAM" id="SSF46785">
    <property type="entry name" value="Winged helix' DNA-binding domain"/>
    <property type="match status" value="1"/>
</dbReference>